<comment type="subcellular location">
    <subcellularLocation>
        <location evidence="1 10 12">Cytoplasm</location>
    </subcellularLocation>
</comment>
<evidence type="ECO:0000256" key="7">
    <source>
        <dbReference type="ARBA" id="ARBA00022917"/>
    </source>
</evidence>
<name>A0A1W1WSB5_9BACT</name>
<dbReference type="AlphaFoldDB" id="A0A1W1WSB5"/>
<feature type="region of interest" description="Disordered" evidence="13">
    <location>
        <begin position="51"/>
        <end position="184"/>
    </location>
</feature>
<dbReference type="InterPro" id="IPR036925">
    <property type="entry name" value="TIF_IF2_dom3_sf"/>
</dbReference>
<dbReference type="NCBIfam" id="TIGR00231">
    <property type="entry name" value="small_GTP"/>
    <property type="match status" value="1"/>
</dbReference>
<accession>A0A1W1WSB5</accession>
<evidence type="ECO:0000256" key="3">
    <source>
        <dbReference type="ARBA" id="ARBA00020675"/>
    </source>
</evidence>
<keyword evidence="6 10" id="KW-0547">Nucleotide-binding</keyword>
<sequence length="849" mass="94033">MDKVRIHEIASELGLKSKDVLDKAKEMGLKVRGVQSTVTFEEAEKLTEYIMSGAPVQSEEKASVTPQKEQPKPKPQPQEEKAKAPKEEKPQEVAAPEAKEEENKPKKQKEETEEKKESLTPPSLKKRRGLVIVKKKRKPEPKVEEEQKEQKKEQSQESEGLELKRKAKKAKKAPAPAKKQEGKKIEILEDRDLSDVSLELEEEVVVLPDFSEELNKVEEEQKQTKKTPSKQVKVARKSFNVEQTGISRSKKKKRKKKETKSEGEVKVVEIPEEVRVYEFAEKAGKSVADVIKVLFNLGMMATKNDFLDKETIEILAEEFGLEIKVKDVLEELDYVSAYDAIEDDYLEERPPVITIMGHVDHGKTSLLDFIRHSKIAEREAGGITQHIGAYMIQKDGKKITFIDTPGHEAFTEMRARGTQATDIAIIVVAADDGVKPQTVEAVNHAKNADIPMIVAVNKIDKPDANPDLVKSQMAELGITPSEWGGEYEFVNVSAKTGEGVDELLDTILLQAELMELKANPKREAKAVVIESSLEKGRGPVATVIVKNGTLKVGDHVVCGVAYGRARAIIDDMGKMVKTRTPSEPGMVVGLDKVPPAGEIMIAVKDAETARMYAERRAEYERQKELSKTTKVTLEELSQLVKEGQLKKLPVIIKADTQGSLEAIKGSLDKLKNEEVKVDVIHSGVGAISESDVTLADASENAVILGFNVRPTGSVKEKAKQLGVTIKTYSIIYDLLDDVKALLSGMLSPVIREESIGQAEVRETFNVPKVGTVAGCMVTDGIIERNAKARVIRDGVVIYDSKISSLKRFKEDVKEVSKGYECGMMIENFNDIKPGDVIEAYKEIEEAATL</sequence>
<dbReference type="Gene3D" id="3.40.50.10050">
    <property type="entry name" value="Translation initiation factor IF- 2, domain 3"/>
    <property type="match status" value="1"/>
</dbReference>
<dbReference type="Pfam" id="PF04760">
    <property type="entry name" value="IF2_N"/>
    <property type="match status" value="2"/>
</dbReference>
<feature type="binding site" evidence="10">
    <location>
        <begin position="357"/>
        <end position="364"/>
    </location>
    <ligand>
        <name>GTP</name>
        <dbReference type="ChEBI" id="CHEBI:37565"/>
    </ligand>
</feature>
<dbReference type="InterPro" id="IPR006847">
    <property type="entry name" value="IF2_N"/>
</dbReference>
<keyword evidence="4 10" id="KW-0963">Cytoplasm</keyword>
<dbReference type="NCBIfam" id="TIGR00487">
    <property type="entry name" value="IF-2"/>
    <property type="match status" value="1"/>
</dbReference>
<dbReference type="InterPro" id="IPR015760">
    <property type="entry name" value="TIF_IF2"/>
</dbReference>
<protein>
    <recommendedName>
        <fullName evidence="3 10">Translation initiation factor IF-2</fullName>
    </recommendedName>
</protein>
<dbReference type="Gene3D" id="3.40.50.300">
    <property type="entry name" value="P-loop containing nucleotide triphosphate hydrolases"/>
    <property type="match status" value="1"/>
</dbReference>
<dbReference type="OrthoDB" id="9811804at2"/>
<dbReference type="RefSeq" id="WP_084275348.1">
    <property type="nucleotide sequence ID" value="NZ_AP026671.1"/>
</dbReference>
<gene>
    <name evidence="10" type="primary">infB</name>
    <name evidence="15" type="ORF">SAMN05660197_0897</name>
</gene>
<evidence type="ECO:0000256" key="11">
    <source>
        <dbReference type="RuleBase" id="RU000644"/>
    </source>
</evidence>
<dbReference type="Pfam" id="PF03144">
    <property type="entry name" value="GTP_EFTU_D2"/>
    <property type="match status" value="1"/>
</dbReference>
<dbReference type="FunFam" id="2.40.30.10:FF:000054">
    <property type="entry name" value="Translation initiation factor IF-2"/>
    <property type="match status" value="1"/>
</dbReference>
<dbReference type="InterPro" id="IPR000178">
    <property type="entry name" value="TF_IF2_bacterial-like"/>
</dbReference>
<feature type="compositionally biased region" description="Basic residues" evidence="13">
    <location>
        <begin position="124"/>
        <end position="139"/>
    </location>
</feature>
<evidence type="ECO:0000256" key="12">
    <source>
        <dbReference type="RuleBase" id="RU000645"/>
    </source>
</evidence>
<dbReference type="FunFam" id="2.40.30.10:FF:000008">
    <property type="entry name" value="Translation initiation factor IF-2"/>
    <property type="match status" value="1"/>
</dbReference>
<dbReference type="InterPro" id="IPR044145">
    <property type="entry name" value="IF2_II"/>
</dbReference>
<proteinExistence type="inferred from homology"/>
<evidence type="ECO:0000256" key="6">
    <source>
        <dbReference type="ARBA" id="ARBA00022741"/>
    </source>
</evidence>
<evidence type="ECO:0000256" key="13">
    <source>
        <dbReference type="SAM" id="MobiDB-lite"/>
    </source>
</evidence>
<keyword evidence="7 10" id="KW-0648">Protein biosynthesis</keyword>
<dbReference type="InterPro" id="IPR023115">
    <property type="entry name" value="TIF_IF2_dom3"/>
</dbReference>
<dbReference type="Proteomes" id="UP000192602">
    <property type="component" value="Unassembled WGS sequence"/>
</dbReference>
<dbReference type="Gene3D" id="2.40.30.10">
    <property type="entry name" value="Translation factors"/>
    <property type="match status" value="2"/>
</dbReference>
<dbReference type="GO" id="GO:0003743">
    <property type="term" value="F:translation initiation factor activity"/>
    <property type="evidence" value="ECO:0007669"/>
    <property type="project" value="UniProtKB-UniRule"/>
</dbReference>
<dbReference type="InterPro" id="IPR053905">
    <property type="entry name" value="EF-G-like_DII"/>
</dbReference>
<evidence type="ECO:0000256" key="9">
    <source>
        <dbReference type="ARBA" id="ARBA00025162"/>
    </source>
</evidence>
<dbReference type="SUPFAM" id="SSF52540">
    <property type="entry name" value="P-loop containing nucleoside triphosphate hydrolases"/>
    <property type="match status" value="1"/>
</dbReference>
<dbReference type="SUPFAM" id="SSF52156">
    <property type="entry name" value="Initiation factor IF2/eIF5b, domain 3"/>
    <property type="match status" value="1"/>
</dbReference>
<comment type="function">
    <text evidence="9 10 11">One of the essential components for the initiation of protein synthesis. Protects formylmethionyl-tRNA from spontaneous hydrolysis and promotes its binding to the 30S ribosomal subunits. Also involved in the hydrolysis of GTP during the formation of the 70S ribosomal complex.</text>
</comment>
<feature type="compositionally biased region" description="Basic and acidic residues" evidence="13">
    <location>
        <begin position="140"/>
        <end position="155"/>
    </location>
</feature>
<dbReference type="GO" id="GO:0003924">
    <property type="term" value="F:GTPase activity"/>
    <property type="evidence" value="ECO:0007669"/>
    <property type="project" value="UniProtKB-UniRule"/>
</dbReference>
<dbReference type="InterPro" id="IPR004161">
    <property type="entry name" value="EFTu-like_2"/>
</dbReference>
<dbReference type="InterPro" id="IPR000795">
    <property type="entry name" value="T_Tr_GTP-bd_dom"/>
</dbReference>
<evidence type="ECO:0000256" key="2">
    <source>
        <dbReference type="ARBA" id="ARBA00007733"/>
    </source>
</evidence>
<dbReference type="PROSITE" id="PS51722">
    <property type="entry name" value="G_TR_2"/>
    <property type="match status" value="1"/>
</dbReference>
<dbReference type="InterPro" id="IPR005225">
    <property type="entry name" value="Small_GTP-bd"/>
</dbReference>
<dbReference type="CDD" id="cd03702">
    <property type="entry name" value="IF2_mtIF2_II"/>
    <property type="match status" value="1"/>
</dbReference>
<evidence type="ECO:0000256" key="8">
    <source>
        <dbReference type="ARBA" id="ARBA00023134"/>
    </source>
</evidence>
<dbReference type="FunFam" id="3.40.50.300:FF:000019">
    <property type="entry name" value="Translation initiation factor IF-2"/>
    <property type="match status" value="1"/>
</dbReference>
<dbReference type="GO" id="GO:0005829">
    <property type="term" value="C:cytosol"/>
    <property type="evidence" value="ECO:0007669"/>
    <property type="project" value="TreeGrafter"/>
</dbReference>
<feature type="domain" description="Tr-type G" evidence="14">
    <location>
        <begin position="348"/>
        <end position="517"/>
    </location>
</feature>
<dbReference type="STRING" id="1069081.SAMN05660197_0897"/>
<dbReference type="SUPFAM" id="SSF50447">
    <property type="entry name" value="Translation proteins"/>
    <property type="match status" value="2"/>
</dbReference>
<reference evidence="16" key="1">
    <citation type="submission" date="2017-04" db="EMBL/GenBank/DDBJ databases">
        <authorList>
            <person name="Varghese N."/>
            <person name="Submissions S."/>
        </authorList>
    </citation>
    <scope>NUCLEOTIDE SEQUENCE [LARGE SCALE GENOMIC DNA]</scope>
    <source>
        <strain evidence="16">DSM 16512</strain>
    </source>
</reference>
<feature type="region of interest" description="G-domain" evidence="10">
    <location>
        <begin position="351"/>
        <end position="499"/>
    </location>
</feature>
<feature type="compositionally biased region" description="Basic and acidic residues" evidence="13">
    <location>
        <begin position="69"/>
        <end position="118"/>
    </location>
</feature>
<dbReference type="InterPro" id="IPR009000">
    <property type="entry name" value="Transl_B-barrel_sf"/>
</dbReference>
<dbReference type="Pfam" id="PF00009">
    <property type="entry name" value="GTP_EFTU"/>
    <property type="match status" value="1"/>
</dbReference>
<dbReference type="CDD" id="cd03692">
    <property type="entry name" value="mtIF2_IVc"/>
    <property type="match status" value="1"/>
</dbReference>
<evidence type="ECO:0000256" key="4">
    <source>
        <dbReference type="ARBA" id="ARBA00022490"/>
    </source>
</evidence>
<feature type="compositionally biased region" description="Basic residues" evidence="13">
    <location>
        <begin position="248"/>
        <end position="258"/>
    </location>
</feature>
<dbReference type="PANTHER" id="PTHR43381">
    <property type="entry name" value="TRANSLATION INITIATION FACTOR IF-2-RELATED"/>
    <property type="match status" value="1"/>
</dbReference>
<feature type="binding site" evidence="10">
    <location>
        <begin position="403"/>
        <end position="407"/>
    </location>
    <ligand>
        <name>GTP</name>
        <dbReference type="ChEBI" id="CHEBI:37565"/>
    </ligand>
</feature>
<keyword evidence="8 10" id="KW-0342">GTP-binding</keyword>
<evidence type="ECO:0000256" key="10">
    <source>
        <dbReference type="HAMAP-Rule" id="MF_00100"/>
    </source>
</evidence>
<evidence type="ECO:0000259" key="14">
    <source>
        <dbReference type="PROSITE" id="PS51722"/>
    </source>
</evidence>
<dbReference type="InterPro" id="IPR027417">
    <property type="entry name" value="P-loop_NTPase"/>
</dbReference>
<feature type="binding site" evidence="10">
    <location>
        <begin position="457"/>
        <end position="460"/>
    </location>
    <ligand>
        <name>GTP</name>
        <dbReference type="ChEBI" id="CHEBI:37565"/>
    </ligand>
</feature>
<feature type="region of interest" description="Disordered" evidence="13">
    <location>
        <begin position="243"/>
        <end position="262"/>
    </location>
</feature>
<evidence type="ECO:0000256" key="5">
    <source>
        <dbReference type="ARBA" id="ARBA00022540"/>
    </source>
</evidence>
<dbReference type="EMBL" id="FWWZ01000001">
    <property type="protein sequence ID" value="SMC09099.1"/>
    <property type="molecule type" value="Genomic_DNA"/>
</dbReference>
<keyword evidence="5 10" id="KW-0396">Initiation factor</keyword>
<comment type="similarity">
    <text evidence="2 10 11">Belongs to the TRAFAC class translation factor GTPase superfamily. Classic translation factor GTPase family. IF-2 subfamily.</text>
</comment>
<dbReference type="CDD" id="cd01887">
    <property type="entry name" value="IF2_eIF5B"/>
    <property type="match status" value="1"/>
</dbReference>
<dbReference type="PROSITE" id="PS01176">
    <property type="entry name" value="IF2"/>
    <property type="match status" value="1"/>
</dbReference>
<dbReference type="GO" id="GO:0005525">
    <property type="term" value="F:GTP binding"/>
    <property type="evidence" value="ECO:0007669"/>
    <property type="project" value="UniProtKB-KW"/>
</dbReference>
<dbReference type="PANTHER" id="PTHR43381:SF5">
    <property type="entry name" value="TR-TYPE G DOMAIN-CONTAINING PROTEIN"/>
    <property type="match status" value="1"/>
</dbReference>
<keyword evidence="16" id="KW-1185">Reference proteome</keyword>
<evidence type="ECO:0000313" key="16">
    <source>
        <dbReference type="Proteomes" id="UP000192602"/>
    </source>
</evidence>
<evidence type="ECO:0000256" key="1">
    <source>
        <dbReference type="ARBA" id="ARBA00004496"/>
    </source>
</evidence>
<dbReference type="Gene3D" id="1.10.10.2480">
    <property type="match status" value="1"/>
</dbReference>
<dbReference type="HAMAP" id="MF_00100_B">
    <property type="entry name" value="IF_2_B"/>
    <property type="match status" value="1"/>
</dbReference>
<dbReference type="FunFam" id="3.40.50.10050:FF:000001">
    <property type="entry name" value="Translation initiation factor IF-2"/>
    <property type="match status" value="1"/>
</dbReference>
<organism evidence="15 16">
    <name type="scientific">Nitratiruptor tergarcus DSM 16512</name>
    <dbReference type="NCBI Taxonomy" id="1069081"/>
    <lineage>
        <taxon>Bacteria</taxon>
        <taxon>Pseudomonadati</taxon>
        <taxon>Campylobacterota</taxon>
        <taxon>Epsilonproteobacteria</taxon>
        <taxon>Nautiliales</taxon>
        <taxon>Nitratiruptoraceae</taxon>
        <taxon>Nitratiruptor</taxon>
    </lineage>
</organism>
<dbReference type="Pfam" id="PF22042">
    <property type="entry name" value="EF-G_D2"/>
    <property type="match status" value="1"/>
</dbReference>
<dbReference type="Pfam" id="PF11987">
    <property type="entry name" value="IF-2"/>
    <property type="match status" value="1"/>
</dbReference>
<evidence type="ECO:0000313" key="15">
    <source>
        <dbReference type="EMBL" id="SMC09099.1"/>
    </source>
</evidence>